<dbReference type="eggNOG" id="COG0684">
    <property type="taxonomic scope" value="Bacteria"/>
</dbReference>
<evidence type="ECO:0000256" key="3">
    <source>
        <dbReference type="ARBA" id="ARBA00008621"/>
    </source>
</evidence>
<sequence>MSWQTADLCDLHRSLLQVAEPVFHSYGGLSRIKASLVTVKLYEDNRALRALLSQPGEWRAIAVDVGGEYCAVLGDIMAGLAVENGWKALLINGYIRDSAQIRTMPLGIWALGTCPMKSAKVADGTTQVPLALCGLSITPGDFLYADEDGVLIAPHHLT</sequence>
<dbReference type="Proteomes" id="UP000009102">
    <property type="component" value="Chromosome"/>
</dbReference>
<dbReference type="EC" id="4.1.1.112" evidence="10"/>
<evidence type="ECO:0000256" key="1">
    <source>
        <dbReference type="ARBA" id="ARBA00001342"/>
    </source>
</evidence>
<dbReference type="RefSeq" id="WP_012823748.1">
    <property type="nucleotide sequence ID" value="NC_013422.1"/>
</dbReference>
<dbReference type="GO" id="GO:0008948">
    <property type="term" value="F:oxaloacetate decarboxylase activity"/>
    <property type="evidence" value="ECO:0007669"/>
    <property type="project" value="UniProtKB-EC"/>
</dbReference>
<gene>
    <name evidence="11" type="ordered locus">Hneap_0867</name>
</gene>
<dbReference type="EC" id="4.1.3.17" evidence="10"/>
<dbReference type="Gene3D" id="3.50.30.40">
    <property type="entry name" value="Ribonuclease E inhibitor RraA/RraA-like"/>
    <property type="match status" value="1"/>
</dbReference>
<comment type="similarity">
    <text evidence="3 10">Belongs to the class II aldolase/RraA-like family.</text>
</comment>
<evidence type="ECO:0000313" key="12">
    <source>
        <dbReference type="Proteomes" id="UP000009102"/>
    </source>
</evidence>
<comment type="cofactor">
    <cofactor evidence="9">
        <name>Mg(2+)</name>
        <dbReference type="ChEBI" id="CHEBI:18420"/>
    </cofactor>
</comment>
<keyword evidence="5 9" id="KW-0479">Metal-binding</keyword>
<dbReference type="InterPro" id="IPR005493">
    <property type="entry name" value="RraA/RraA-like"/>
</dbReference>
<proteinExistence type="inferred from homology"/>
<dbReference type="NCBIfam" id="NF006875">
    <property type="entry name" value="PRK09372.1"/>
    <property type="match status" value="1"/>
</dbReference>
<name>D0KZ39_HALNC</name>
<dbReference type="GO" id="GO:0051252">
    <property type="term" value="P:regulation of RNA metabolic process"/>
    <property type="evidence" value="ECO:0007669"/>
    <property type="project" value="InterPro"/>
</dbReference>
<reference evidence="11 12" key="1">
    <citation type="submission" date="2009-10" db="EMBL/GenBank/DDBJ databases">
        <title>Complete sequence of Halothiobacillus neapolitanus c2.</title>
        <authorList>
            <consortium name="US DOE Joint Genome Institute"/>
            <person name="Lucas S."/>
            <person name="Copeland A."/>
            <person name="Lapidus A."/>
            <person name="Glavina del Rio T."/>
            <person name="Tice H."/>
            <person name="Bruce D."/>
            <person name="Goodwin L."/>
            <person name="Pitluck S."/>
            <person name="Davenport K."/>
            <person name="Brettin T."/>
            <person name="Detter J.C."/>
            <person name="Han C."/>
            <person name="Tapia R."/>
            <person name="Larimer F."/>
            <person name="Land M."/>
            <person name="Hauser L."/>
            <person name="Kyrpides N."/>
            <person name="Mikhailova N."/>
            <person name="Kerfeld C."/>
            <person name="Cannon G."/>
            <person name="Heinhort S."/>
        </authorList>
    </citation>
    <scope>NUCLEOTIDE SEQUENCE [LARGE SCALE GENOMIC DNA]</scope>
    <source>
        <strain evidence="12">ATCC 23641 / c2</strain>
    </source>
</reference>
<organism evidence="11 12">
    <name type="scientific">Halothiobacillus neapolitanus (strain ATCC 23641 / DSM 15147 / CIP 104769 / NCIMB 8539 / c2)</name>
    <name type="common">Thiobacillus neapolitanus</name>
    <dbReference type="NCBI Taxonomy" id="555778"/>
    <lineage>
        <taxon>Bacteria</taxon>
        <taxon>Pseudomonadati</taxon>
        <taxon>Pseudomonadota</taxon>
        <taxon>Gammaproteobacteria</taxon>
        <taxon>Chromatiales</taxon>
        <taxon>Halothiobacillaceae</taxon>
        <taxon>Halothiobacillus</taxon>
    </lineage>
</organism>
<evidence type="ECO:0000256" key="10">
    <source>
        <dbReference type="RuleBase" id="RU004338"/>
    </source>
</evidence>
<dbReference type="InterPro" id="IPR036704">
    <property type="entry name" value="RraA/RraA-like_sf"/>
</dbReference>
<dbReference type="OrthoDB" id="943692at2"/>
<evidence type="ECO:0000256" key="4">
    <source>
        <dbReference type="ARBA" id="ARBA00011233"/>
    </source>
</evidence>
<evidence type="ECO:0000256" key="2">
    <source>
        <dbReference type="ARBA" id="ARBA00001968"/>
    </source>
</evidence>
<dbReference type="SUPFAM" id="SSF89562">
    <property type="entry name" value="RraA-like"/>
    <property type="match status" value="1"/>
</dbReference>
<dbReference type="PANTHER" id="PTHR33254:SF4">
    <property type="entry name" value="4-HYDROXY-4-METHYL-2-OXOGLUTARATE ALDOLASE 3-RELATED"/>
    <property type="match status" value="1"/>
</dbReference>
<keyword evidence="12" id="KW-1185">Reference proteome</keyword>
<protein>
    <recommendedName>
        <fullName evidence="10">4-hydroxy-4-methyl-2-oxoglutarate aldolase</fullName>
        <shortName evidence="10">HMG aldolase</shortName>
        <ecNumber evidence="10">4.1.1.112</ecNumber>
        <ecNumber evidence="10">4.1.3.17</ecNumber>
    </recommendedName>
    <alternativeName>
        <fullName evidence="10">Oxaloacetate decarboxylase</fullName>
    </alternativeName>
</protein>
<evidence type="ECO:0000256" key="6">
    <source>
        <dbReference type="ARBA" id="ARBA00023239"/>
    </source>
</evidence>
<feature type="binding site" evidence="9">
    <location>
        <position position="96"/>
    </location>
    <ligand>
        <name>substrate</name>
    </ligand>
</feature>
<keyword evidence="9" id="KW-0460">Magnesium</keyword>
<dbReference type="Pfam" id="PF03737">
    <property type="entry name" value="RraA-like"/>
    <property type="match status" value="1"/>
</dbReference>
<comment type="subunit">
    <text evidence="4 10">Homotrimer.</text>
</comment>
<feature type="binding site" evidence="9">
    <location>
        <position position="97"/>
    </location>
    <ligand>
        <name>Mg(2+)</name>
        <dbReference type="ChEBI" id="CHEBI:18420"/>
    </ligand>
</feature>
<dbReference type="NCBIfam" id="TIGR01935">
    <property type="entry name" value="NOT-MenG"/>
    <property type="match status" value="1"/>
</dbReference>
<dbReference type="CDD" id="cd16841">
    <property type="entry name" value="RraA_family"/>
    <property type="match status" value="1"/>
</dbReference>
<evidence type="ECO:0000256" key="9">
    <source>
        <dbReference type="PIRSR" id="PIRSR605493-1"/>
    </source>
</evidence>
<evidence type="ECO:0000256" key="5">
    <source>
        <dbReference type="ARBA" id="ARBA00022723"/>
    </source>
</evidence>
<feature type="binding site" evidence="9">
    <location>
        <begin position="74"/>
        <end position="77"/>
    </location>
    <ligand>
        <name>substrate</name>
    </ligand>
</feature>
<dbReference type="GO" id="GO:0046872">
    <property type="term" value="F:metal ion binding"/>
    <property type="evidence" value="ECO:0007669"/>
    <property type="project" value="UniProtKB-KW"/>
</dbReference>
<comment type="cofactor">
    <cofactor evidence="2 10">
        <name>a divalent metal cation</name>
        <dbReference type="ChEBI" id="CHEBI:60240"/>
    </cofactor>
</comment>
<evidence type="ECO:0000313" key="11">
    <source>
        <dbReference type="EMBL" id="ACX95712.1"/>
    </source>
</evidence>
<dbReference type="EMBL" id="CP001801">
    <property type="protein sequence ID" value="ACX95712.1"/>
    <property type="molecule type" value="Genomic_DNA"/>
</dbReference>
<dbReference type="PANTHER" id="PTHR33254">
    <property type="entry name" value="4-HYDROXY-4-METHYL-2-OXOGLUTARATE ALDOLASE 3-RELATED"/>
    <property type="match status" value="1"/>
</dbReference>
<dbReference type="InterPro" id="IPR010203">
    <property type="entry name" value="RraA"/>
</dbReference>
<dbReference type="AlphaFoldDB" id="D0KZ39"/>
<accession>D0KZ39</accession>
<evidence type="ECO:0000256" key="8">
    <source>
        <dbReference type="ARBA" id="ARBA00047973"/>
    </source>
</evidence>
<dbReference type="GO" id="GO:0008428">
    <property type="term" value="F:ribonuclease inhibitor activity"/>
    <property type="evidence" value="ECO:0007669"/>
    <property type="project" value="InterPro"/>
</dbReference>
<comment type="catalytic activity">
    <reaction evidence="8 10">
        <text>oxaloacetate + H(+) = pyruvate + CO2</text>
        <dbReference type="Rhea" id="RHEA:15641"/>
        <dbReference type="ChEBI" id="CHEBI:15361"/>
        <dbReference type="ChEBI" id="CHEBI:15378"/>
        <dbReference type="ChEBI" id="CHEBI:16452"/>
        <dbReference type="ChEBI" id="CHEBI:16526"/>
        <dbReference type="EC" id="4.1.1.112"/>
    </reaction>
</comment>
<dbReference type="GO" id="GO:0047443">
    <property type="term" value="F:4-hydroxy-4-methyl-2-oxoglutarate aldolase activity"/>
    <property type="evidence" value="ECO:0007669"/>
    <property type="project" value="UniProtKB-EC"/>
</dbReference>
<dbReference type="STRING" id="555778.Hneap_0867"/>
<keyword evidence="6 10" id="KW-0456">Lyase</keyword>
<evidence type="ECO:0000256" key="7">
    <source>
        <dbReference type="ARBA" id="ARBA00025046"/>
    </source>
</evidence>
<comment type="catalytic activity">
    <reaction evidence="1 10">
        <text>4-hydroxy-4-methyl-2-oxoglutarate = 2 pyruvate</text>
        <dbReference type="Rhea" id="RHEA:22748"/>
        <dbReference type="ChEBI" id="CHEBI:15361"/>
        <dbReference type="ChEBI" id="CHEBI:58276"/>
        <dbReference type="EC" id="4.1.3.17"/>
    </reaction>
</comment>
<dbReference type="HOGENOM" id="CLU_072626_4_0_6"/>
<dbReference type="KEGG" id="hna:Hneap_0867"/>
<comment type="function">
    <text evidence="7 10">Catalyzes the aldol cleavage of 4-hydroxy-4-methyl-2-oxoglutarate (HMG) into 2 molecules of pyruvate. Also contains a secondary oxaloacetate (OAA) decarboxylase activity due to the common pyruvate enolate transition state formed following C-C bond cleavage in the retro-aldol and decarboxylation reactions.</text>
</comment>